<evidence type="ECO:0000313" key="4">
    <source>
        <dbReference type="EMBL" id="PYH38703.1"/>
    </source>
</evidence>
<organism evidence="4 5">
    <name type="scientific">Aspergillus neoniger (strain CBS 115656)</name>
    <dbReference type="NCBI Taxonomy" id="1448310"/>
    <lineage>
        <taxon>Eukaryota</taxon>
        <taxon>Fungi</taxon>
        <taxon>Dikarya</taxon>
        <taxon>Ascomycota</taxon>
        <taxon>Pezizomycotina</taxon>
        <taxon>Eurotiomycetes</taxon>
        <taxon>Eurotiomycetidae</taxon>
        <taxon>Eurotiales</taxon>
        <taxon>Aspergillaceae</taxon>
        <taxon>Aspergillus</taxon>
        <taxon>Aspergillus subgen. Circumdati</taxon>
    </lineage>
</organism>
<keyword evidence="5" id="KW-1185">Reference proteome</keyword>
<protein>
    <submittedName>
        <fullName evidence="4">Uncharacterized protein</fullName>
    </submittedName>
</protein>
<dbReference type="Pfam" id="PF12796">
    <property type="entry name" value="Ank_2"/>
    <property type="match status" value="1"/>
</dbReference>
<reference evidence="4" key="1">
    <citation type="submission" date="2016-12" db="EMBL/GenBank/DDBJ databases">
        <title>The genomes of Aspergillus section Nigri reveals drivers in fungal speciation.</title>
        <authorList>
            <consortium name="DOE Joint Genome Institute"/>
            <person name="Vesth T.C."/>
            <person name="Nybo J."/>
            <person name="Theobald S."/>
            <person name="Brandl J."/>
            <person name="Frisvad J.C."/>
            <person name="Nielsen K.F."/>
            <person name="Lyhne E.K."/>
            <person name="Kogle M.E."/>
            <person name="Kuo A."/>
            <person name="Riley R."/>
            <person name="Clum A."/>
            <person name="Nolan M."/>
            <person name="Lipzen A."/>
            <person name="Salamov A."/>
            <person name="Henrissat B."/>
            <person name="Wiebenga A."/>
            <person name="De Vries R.P."/>
            <person name="Grigoriev I.V."/>
            <person name="Mortensen U.H."/>
            <person name="Andersen M.R."/>
            <person name="Baker S.E."/>
        </authorList>
    </citation>
    <scope>NUCLEOTIDE SEQUENCE [LARGE SCALE GENOMIC DNA]</scope>
    <source>
        <strain evidence="4">CBS 115656</strain>
    </source>
</reference>
<keyword evidence="2 3" id="KW-0040">ANK repeat</keyword>
<feature type="repeat" description="ANK" evidence="3">
    <location>
        <begin position="78"/>
        <end position="110"/>
    </location>
</feature>
<dbReference type="SUPFAM" id="SSF48403">
    <property type="entry name" value="Ankyrin repeat"/>
    <property type="match status" value="1"/>
</dbReference>
<name>A0A318Z191_ASPNB</name>
<dbReference type="GeneID" id="37129532"/>
<dbReference type="PANTHER" id="PTHR24189">
    <property type="entry name" value="MYOTROPHIN"/>
    <property type="match status" value="1"/>
</dbReference>
<gene>
    <name evidence="4" type="ORF">BO87DRAFT_421813</name>
</gene>
<evidence type="ECO:0000256" key="2">
    <source>
        <dbReference type="ARBA" id="ARBA00023043"/>
    </source>
</evidence>
<dbReference type="InterPro" id="IPR050745">
    <property type="entry name" value="Multifunctional_regulatory"/>
</dbReference>
<dbReference type="AlphaFoldDB" id="A0A318Z191"/>
<dbReference type="PANTHER" id="PTHR24189:SF50">
    <property type="entry name" value="ANKYRIN REPEAT AND SOCS BOX PROTEIN 2"/>
    <property type="match status" value="1"/>
</dbReference>
<keyword evidence="1" id="KW-0677">Repeat</keyword>
<dbReference type="EMBL" id="KZ821447">
    <property type="protein sequence ID" value="PYH38703.1"/>
    <property type="molecule type" value="Genomic_DNA"/>
</dbReference>
<dbReference type="SMART" id="SM00248">
    <property type="entry name" value="ANK"/>
    <property type="match status" value="3"/>
</dbReference>
<evidence type="ECO:0000256" key="1">
    <source>
        <dbReference type="ARBA" id="ARBA00022737"/>
    </source>
</evidence>
<dbReference type="RefSeq" id="XP_025484181.1">
    <property type="nucleotide sequence ID" value="XM_025627076.1"/>
</dbReference>
<evidence type="ECO:0000256" key="3">
    <source>
        <dbReference type="PROSITE-ProRule" id="PRU00023"/>
    </source>
</evidence>
<dbReference type="Proteomes" id="UP000247647">
    <property type="component" value="Unassembled WGS sequence"/>
</dbReference>
<dbReference type="InterPro" id="IPR002110">
    <property type="entry name" value="Ankyrin_rpt"/>
</dbReference>
<dbReference type="OrthoDB" id="1577640at2759"/>
<sequence length="168" mass="18265">MPLQSGKYTNAFEAAIDGWDLDILKAFIDAKADVNQPLKKQDYGNAITKAAMSEYDIEKLEFLIEAGAEVNQTHPEAKYATPLIAAAFFGLRDSAKRLIEAGADVNIRLERAGLATALQAAQTAVTEEEIEKFKTYCSTDEGVAEEVKALENGRAEVAELLRQHGATS</sequence>
<dbReference type="InterPro" id="IPR036770">
    <property type="entry name" value="Ankyrin_rpt-contain_sf"/>
</dbReference>
<evidence type="ECO:0000313" key="5">
    <source>
        <dbReference type="Proteomes" id="UP000247647"/>
    </source>
</evidence>
<proteinExistence type="predicted"/>
<dbReference type="PROSITE" id="PS50088">
    <property type="entry name" value="ANK_REPEAT"/>
    <property type="match status" value="1"/>
</dbReference>
<dbReference type="Gene3D" id="1.25.40.20">
    <property type="entry name" value="Ankyrin repeat-containing domain"/>
    <property type="match status" value="1"/>
</dbReference>
<accession>A0A318Z191</accession>